<dbReference type="AlphaFoldDB" id="A0AAV7LR85"/>
<name>A0AAV7LR85_PLEWA</name>
<evidence type="ECO:0000313" key="1">
    <source>
        <dbReference type="EMBL" id="KAJ1091983.1"/>
    </source>
</evidence>
<sequence length="62" mass="7097">LNHAGSSPDFFAFLCHLLSPVLKTFQRVAEFLCECQYHGPESECLEKAHSFLLKRAHIDNSY</sequence>
<proteinExistence type="predicted"/>
<dbReference type="EMBL" id="JANPWB010000015">
    <property type="protein sequence ID" value="KAJ1091983.1"/>
    <property type="molecule type" value="Genomic_DNA"/>
</dbReference>
<organism evidence="1 2">
    <name type="scientific">Pleurodeles waltl</name>
    <name type="common">Iberian ribbed newt</name>
    <dbReference type="NCBI Taxonomy" id="8319"/>
    <lineage>
        <taxon>Eukaryota</taxon>
        <taxon>Metazoa</taxon>
        <taxon>Chordata</taxon>
        <taxon>Craniata</taxon>
        <taxon>Vertebrata</taxon>
        <taxon>Euteleostomi</taxon>
        <taxon>Amphibia</taxon>
        <taxon>Batrachia</taxon>
        <taxon>Caudata</taxon>
        <taxon>Salamandroidea</taxon>
        <taxon>Salamandridae</taxon>
        <taxon>Pleurodelinae</taxon>
        <taxon>Pleurodeles</taxon>
    </lineage>
</organism>
<protein>
    <submittedName>
        <fullName evidence="1">Uncharacterized protein</fullName>
    </submittedName>
</protein>
<comment type="caution">
    <text evidence="1">The sequence shown here is derived from an EMBL/GenBank/DDBJ whole genome shotgun (WGS) entry which is preliminary data.</text>
</comment>
<keyword evidence="2" id="KW-1185">Reference proteome</keyword>
<feature type="non-terminal residue" evidence="1">
    <location>
        <position position="62"/>
    </location>
</feature>
<gene>
    <name evidence="1" type="ORF">NDU88_005097</name>
</gene>
<evidence type="ECO:0000313" key="2">
    <source>
        <dbReference type="Proteomes" id="UP001066276"/>
    </source>
</evidence>
<feature type="non-terminal residue" evidence="1">
    <location>
        <position position="1"/>
    </location>
</feature>
<dbReference type="Proteomes" id="UP001066276">
    <property type="component" value="Chromosome 11"/>
</dbReference>
<reference evidence="1" key="1">
    <citation type="journal article" date="2022" name="bioRxiv">
        <title>Sequencing and chromosome-scale assembly of the giantPleurodeles waltlgenome.</title>
        <authorList>
            <person name="Brown T."/>
            <person name="Elewa A."/>
            <person name="Iarovenko S."/>
            <person name="Subramanian E."/>
            <person name="Araus A.J."/>
            <person name="Petzold A."/>
            <person name="Susuki M."/>
            <person name="Suzuki K.-i.T."/>
            <person name="Hayashi T."/>
            <person name="Toyoda A."/>
            <person name="Oliveira C."/>
            <person name="Osipova E."/>
            <person name="Leigh N.D."/>
            <person name="Simon A."/>
            <person name="Yun M.H."/>
        </authorList>
    </citation>
    <scope>NUCLEOTIDE SEQUENCE</scope>
    <source>
        <strain evidence="1">20211129_DDA</strain>
        <tissue evidence="1">Liver</tissue>
    </source>
</reference>
<accession>A0AAV7LR85</accession>